<keyword evidence="1" id="KW-1133">Transmembrane helix</keyword>
<dbReference type="EMBL" id="LZMF01000057">
    <property type="protein sequence ID" value="OBK88427.1"/>
    <property type="molecule type" value="Genomic_DNA"/>
</dbReference>
<gene>
    <name evidence="3" type="ORF">A5648_01110</name>
</gene>
<protein>
    <submittedName>
        <fullName evidence="3">Mammalian cell entry protein</fullName>
    </submittedName>
</protein>
<dbReference type="GO" id="GO:0005576">
    <property type="term" value="C:extracellular region"/>
    <property type="evidence" value="ECO:0007669"/>
    <property type="project" value="TreeGrafter"/>
</dbReference>
<dbReference type="Proteomes" id="UP000093759">
    <property type="component" value="Unassembled WGS sequence"/>
</dbReference>
<evidence type="ECO:0000256" key="1">
    <source>
        <dbReference type="SAM" id="Phobius"/>
    </source>
</evidence>
<keyword evidence="1" id="KW-0812">Transmembrane</keyword>
<evidence type="ECO:0000259" key="2">
    <source>
        <dbReference type="Pfam" id="PF02470"/>
    </source>
</evidence>
<reference evidence="4" key="1">
    <citation type="submission" date="2016-06" db="EMBL/GenBank/DDBJ databases">
        <authorList>
            <person name="Sutton G."/>
            <person name="Brinkac L."/>
            <person name="Sanka R."/>
            <person name="Adams M."/>
            <person name="Lau E."/>
            <person name="Garcia-Basteiro A."/>
            <person name="Lopez-Varela E."/>
            <person name="Palencia S."/>
        </authorList>
    </citation>
    <scope>NUCLEOTIDE SEQUENCE [LARGE SCALE GENOMIC DNA]</scope>
    <source>
        <strain evidence="4">1274684.2</strain>
    </source>
</reference>
<dbReference type="Pfam" id="PF02470">
    <property type="entry name" value="MlaD"/>
    <property type="match status" value="1"/>
</dbReference>
<comment type="caution">
    <text evidence="3">The sequence shown here is derived from an EMBL/GenBank/DDBJ whole genome shotgun (WGS) entry which is preliminary data.</text>
</comment>
<dbReference type="InterPro" id="IPR003399">
    <property type="entry name" value="Mce/MlaD"/>
</dbReference>
<dbReference type="InterPro" id="IPR052336">
    <property type="entry name" value="MlaD_Phospholipid_Transporter"/>
</dbReference>
<keyword evidence="1" id="KW-0472">Membrane</keyword>
<proteinExistence type="predicted"/>
<dbReference type="AlphaFoldDB" id="A0A1A3U147"/>
<name>A0A1A3U147_MYCSD</name>
<feature type="domain" description="Mce/MlaD" evidence="2">
    <location>
        <begin position="42"/>
        <end position="113"/>
    </location>
</feature>
<organism evidence="3 4">
    <name type="scientific">Mycolicibacter sinensis (strain JDM601)</name>
    <name type="common">Mycobacterium sinense</name>
    <dbReference type="NCBI Taxonomy" id="875328"/>
    <lineage>
        <taxon>Bacteria</taxon>
        <taxon>Bacillati</taxon>
        <taxon>Actinomycetota</taxon>
        <taxon>Actinomycetes</taxon>
        <taxon>Mycobacteriales</taxon>
        <taxon>Mycobacteriaceae</taxon>
        <taxon>Mycolicibacter</taxon>
    </lineage>
</organism>
<evidence type="ECO:0000313" key="3">
    <source>
        <dbReference type="EMBL" id="OBK88427.1"/>
    </source>
</evidence>
<accession>A0A1A3U147</accession>
<evidence type="ECO:0000313" key="4">
    <source>
        <dbReference type="Proteomes" id="UP000093759"/>
    </source>
</evidence>
<feature type="transmembrane region" description="Helical" evidence="1">
    <location>
        <begin position="7"/>
        <end position="26"/>
    </location>
</feature>
<sequence length="320" mass="34351">MRLKTGLAIGSFVLFMVMILGFVQYVRSLGITVRPPEHRTNLSMEVSDINNIVVDANVLLRGVPVGKVTGVDTTTANAIVHFYVDDAHRIPIDSTVRLDNLSALGESYIELEPRSTGGPVMRDGQRIAPHDVKQPPSISELGTSVVRVLNELDPDQLSRVIDEADAGLPDPHVVLPNLSHASLVLRNTTADFHGTGQRLLGNMQTLLRNAGFVGPALAATAPPLKDIGPAISITWNDVWTAGLFLLPTDTLTFSALLTRLQRFLDDRGGDLKILGVATSGNMKLIANALRNFDSTQVMKNLQATVPADGPIDIHVAVPAG</sequence>
<dbReference type="PANTHER" id="PTHR33371">
    <property type="entry name" value="INTERMEMBRANE PHOSPHOLIPID TRANSPORT SYSTEM BINDING PROTEIN MLAD-RELATED"/>
    <property type="match status" value="1"/>
</dbReference>
<dbReference type="PANTHER" id="PTHR33371:SF16">
    <property type="entry name" value="MCE-FAMILY PROTEIN MCE3F"/>
    <property type="match status" value="1"/>
</dbReference>